<accession>E8LXT4</accession>
<keyword evidence="3" id="KW-1003">Cell membrane</keyword>
<feature type="transmembrane region" description="Helical" evidence="7">
    <location>
        <begin position="294"/>
        <end position="317"/>
    </location>
</feature>
<evidence type="ECO:0000256" key="4">
    <source>
        <dbReference type="ARBA" id="ARBA00022692"/>
    </source>
</evidence>
<comment type="caution">
    <text evidence="9">The sequence shown here is derived from an EMBL/GenBank/DDBJ whole genome shotgun (WGS) entry which is preliminary data.</text>
</comment>
<feature type="transmembrane region" description="Helical" evidence="7">
    <location>
        <begin position="265"/>
        <end position="288"/>
    </location>
</feature>
<proteinExistence type="predicted"/>
<dbReference type="SUPFAM" id="SSF103473">
    <property type="entry name" value="MFS general substrate transporter"/>
    <property type="match status" value="1"/>
</dbReference>
<evidence type="ECO:0000256" key="6">
    <source>
        <dbReference type="ARBA" id="ARBA00023136"/>
    </source>
</evidence>
<dbReference type="AlphaFoldDB" id="E8LXT4"/>
<feature type="transmembrane region" description="Helical" evidence="7">
    <location>
        <begin position="391"/>
        <end position="413"/>
    </location>
</feature>
<gene>
    <name evidence="9" type="ORF">VIBR0546_16843</name>
</gene>
<dbReference type="PANTHER" id="PTHR42718:SF46">
    <property type="entry name" value="BLR6921 PROTEIN"/>
    <property type="match status" value="1"/>
</dbReference>
<feature type="transmembrane region" description="Helical" evidence="7">
    <location>
        <begin position="163"/>
        <end position="183"/>
    </location>
</feature>
<dbReference type="OrthoDB" id="9812221at2"/>
<dbReference type="PRINTS" id="PR01036">
    <property type="entry name" value="TCRTETB"/>
</dbReference>
<dbReference type="GO" id="GO:0005886">
    <property type="term" value="C:plasma membrane"/>
    <property type="evidence" value="ECO:0007669"/>
    <property type="project" value="UniProtKB-SubCell"/>
</dbReference>
<dbReference type="eggNOG" id="COG2814">
    <property type="taxonomic scope" value="Bacteria"/>
</dbReference>
<feature type="transmembrane region" description="Helical" evidence="7">
    <location>
        <begin position="44"/>
        <end position="63"/>
    </location>
</feature>
<evidence type="ECO:0000256" key="5">
    <source>
        <dbReference type="ARBA" id="ARBA00022989"/>
    </source>
</evidence>
<dbReference type="Proteomes" id="UP000004371">
    <property type="component" value="Unassembled WGS sequence"/>
</dbReference>
<keyword evidence="4 7" id="KW-0812">Transmembrane</keyword>
<dbReference type="PANTHER" id="PTHR42718">
    <property type="entry name" value="MAJOR FACILITATOR SUPERFAMILY MULTIDRUG TRANSPORTER MFSC"/>
    <property type="match status" value="1"/>
</dbReference>
<feature type="domain" description="Major facilitator superfamily (MFS) profile" evidence="8">
    <location>
        <begin position="9"/>
        <end position="494"/>
    </location>
</feature>
<dbReference type="Gene3D" id="1.20.1250.20">
    <property type="entry name" value="MFS general substrate transporter like domains"/>
    <property type="match status" value="1"/>
</dbReference>
<feature type="transmembrane region" description="Helical" evidence="7">
    <location>
        <begin position="195"/>
        <end position="214"/>
    </location>
</feature>
<dbReference type="InterPro" id="IPR036259">
    <property type="entry name" value="MFS_trans_sf"/>
</dbReference>
<evidence type="ECO:0000256" key="7">
    <source>
        <dbReference type="SAM" id="Phobius"/>
    </source>
</evidence>
<dbReference type="Pfam" id="PF07690">
    <property type="entry name" value="MFS_1"/>
    <property type="match status" value="1"/>
</dbReference>
<keyword evidence="6 7" id="KW-0472">Membrane</keyword>
<dbReference type="NCBIfam" id="TIGR00711">
    <property type="entry name" value="efflux_EmrB"/>
    <property type="match status" value="1"/>
</dbReference>
<keyword evidence="10" id="KW-1185">Reference proteome</keyword>
<keyword evidence="5 7" id="KW-1133">Transmembrane helix</keyword>
<evidence type="ECO:0000313" key="9">
    <source>
        <dbReference type="EMBL" id="EGA64502.1"/>
    </source>
</evidence>
<feature type="transmembrane region" description="Helical" evidence="7">
    <location>
        <begin position="75"/>
        <end position="92"/>
    </location>
</feature>
<dbReference type="Gene3D" id="1.20.1720.10">
    <property type="entry name" value="Multidrug resistance protein D"/>
    <property type="match status" value="1"/>
</dbReference>
<dbReference type="RefSeq" id="WP_006880659.1">
    <property type="nucleotide sequence ID" value="NZ_AEVS01000084.1"/>
</dbReference>
<keyword evidence="2" id="KW-0813">Transport</keyword>
<evidence type="ECO:0000256" key="1">
    <source>
        <dbReference type="ARBA" id="ARBA00004651"/>
    </source>
</evidence>
<sequence length="499" mass="52681">MLNNNPNLALFGVGLASFLGCVDFTIVNTALPDIQAEFSSSLSLLQWVMNIFVIALSSMMVTMGRLGDIFSHERVFYTGVIVFGLSSVLAALSPNIDVLIIARLIQGISCAILFTNSGAIISHIFPADKQGHALGVLFGINGLGLALGPFLGGLLVDYMGWRWIFYINIPIIILSVFACVIAIPKPEHGKAKGSLDIPGAILVTLILGCLSVLFTQGSTWGWASSTSLSFVGIIALFSLGFVYVESKAVDPIVNFRILRNPQFSSSSIASFTLGAFYSLAFFLMPLYLSNIQHLAALDIGFMLLPTTAGVAIISPFVGKAVDKLGCKPIIIVGLLLLATSATLQAQFTINEATPFILVSFLCMGIGWGCVLSPSMTAAVTSVPQSYTGAAIGNIGTIQNTGASIGLAIGVAIFNSQFLDNISSGVGSSVASTVHTGDLNQITKVLEQQLDLGTDAAAQIVTHGFMTSYSSAMLLLTALCSLSLLVLTFKMKRPEVVLQE</sequence>
<dbReference type="GO" id="GO:0022857">
    <property type="term" value="F:transmembrane transporter activity"/>
    <property type="evidence" value="ECO:0007669"/>
    <property type="project" value="InterPro"/>
</dbReference>
<dbReference type="EMBL" id="AEVS01000084">
    <property type="protein sequence ID" value="EGA64502.1"/>
    <property type="molecule type" value="Genomic_DNA"/>
</dbReference>
<feature type="transmembrane region" description="Helical" evidence="7">
    <location>
        <begin position="355"/>
        <end position="379"/>
    </location>
</feature>
<dbReference type="InterPro" id="IPR011701">
    <property type="entry name" value="MFS"/>
</dbReference>
<comment type="subcellular location">
    <subcellularLocation>
        <location evidence="1">Cell membrane</location>
        <topology evidence="1">Multi-pass membrane protein</topology>
    </subcellularLocation>
</comment>
<feature type="transmembrane region" description="Helical" evidence="7">
    <location>
        <begin position="329"/>
        <end position="349"/>
    </location>
</feature>
<dbReference type="STRING" id="945543.VIBR0546_16843"/>
<dbReference type="PROSITE" id="PS50850">
    <property type="entry name" value="MFS"/>
    <property type="match status" value="1"/>
</dbReference>
<feature type="transmembrane region" description="Helical" evidence="7">
    <location>
        <begin position="133"/>
        <end position="151"/>
    </location>
</feature>
<feature type="transmembrane region" description="Helical" evidence="7">
    <location>
        <begin position="220"/>
        <end position="244"/>
    </location>
</feature>
<reference evidence="9 10" key="1">
    <citation type="journal article" date="2012" name="Int. J. Syst. Evol. Microbiol.">
        <title>Vibrio caribbeanicus sp. nov., isolated from the marine sponge Scleritoderma cyanea.</title>
        <authorList>
            <person name="Hoffmann M."/>
            <person name="Monday S.R."/>
            <person name="Allard M.W."/>
            <person name="Strain E.A."/>
            <person name="Whittaker P."/>
            <person name="Naum M."/>
            <person name="McCarthy P.J."/>
            <person name="Lopez J.V."/>
            <person name="Fischer M."/>
            <person name="Brown E.W."/>
        </authorList>
    </citation>
    <scope>NUCLEOTIDE SEQUENCE [LARGE SCALE GENOMIC DNA]</scope>
    <source>
        <strain evidence="9 10">LMG 20546</strain>
    </source>
</reference>
<organism evidence="9 10">
    <name type="scientific">Vibrio brasiliensis LMG 20546</name>
    <dbReference type="NCBI Taxonomy" id="945543"/>
    <lineage>
        <taxon>Bacteria</taxon>
        <taxon>Pseudomonadati</taxon>
        <taxon>Pseudomonadota</taxon>
        <taxon>Gammaproteobacteria</taxon>
        <taxon>Vibrionales</taxon>
        <taxon>Vibrionaceae</taxon>
        <taxon>Vibrio</taxon>
        <taxon>Vibrio oreintalis group</taxon>
    </lineage>
</organism>
<dbReference type="InterPro" id="IPR004638">
    <property type="entry name" value="EmrB-like"/>
</dbReference>
<name>E8LXT4_9VIBR</name>
<dbReference type="InterPro" id="IPR020846">
    <property type="entry name" value="MFS_dom"/>
</dbReference>
<evidence type="ECO:0000259" key="8">
    <source>
        <dbReference type="PROSITE" id="PS50850"/>
    </source>
</evidence>
<feature type="transmembrane region" description="Helical" evidence="7">
    <location>
        <begin position="98"/>
        <end position="121"/>
    </location>
</feature>
<evidence type="ECO:0000256" key="3">
    <source>
        <dbReference type="ARBA" id="ARBA00022475"/>
    </source>
</evidence>
<feature type="transmembrane region" description="Helical" evidence="7">
    <location>
        <begin position="468"/>
        <end position="488"/>
    </location>
</feature>
<evidence type="ECO:0000256" key="2">
    <source>
        <dbReference type="ARBA" id="ARBA00022448"/>
    </source>
</evidence>
<evidence type="ECO:0000313" key="10">
    <source>
        <dbReference type="Proteomes" id="UP000004371"/>
    </source>
</evidence>
<protein>
    <submittedName>
        <fullName evidence="9">Drug transporter, putative</fullName>
    </submittedName>
</protein>
<dbReference type="CDD" id="cd17321">
    <property type="entry name" value="MFS_MMR_MDR_like"/>
    <property type="match status" value="1"/>
</dbReference>